<reference evidence="1 2" key="1">
    <citation type="submission" date="2020-07" db="EMBL/GenBank/DDBJ databases">
        <title>Sequencing the genomes of 1000 actinobacteria strains.</title>
        <authorList>
            <person name="Klenk H.-P."/>
        </authorList>
    </citation>
    <scope>NUCLEOTIDE SEQUENCE [LARGE SCALE GENOMIC DNA]</scope>
    <source>
        <strain evidence="1 2">DSM 22083</strain>
    </source>
</reference>
<dbReference type="AlphaFoldDB" id="A0A7Y9I7V8"/>
<dbReference type="RefSeq" id="WP_179752291.1">
    <property type="nucleotide sequence ID" value="NZ_JACCBU010000001.1"/>
</dbReference>
<comment type="caution">
    <text evidence="1">The sequence shown here is derived from an EMBL/GenBank/DDBJ whole genome shotgun (WGS) entry which is preliminary data.</text>
</comment>
<gene>
    <name evidence="1" type="ORF">BKA15_003184</name>
</gene>
<organism evidence="1 2">
    <name type="scientific">Microlunatus parietis</name>
    <dbReference type="NCBI Taxonomy" id="682979"/>
    <lineage>
        <taxon>Bacteria</taxon>
        <taxon>Bacillati</taxon>
        <taxon>Actinomycetota</taxon>
        <taxon>Actinomycetes</taxon>
        <taxon>Propionibacteriales</taxon>
        <taxon>Propionibacteriaceae</taxon>
        <taxon>Microlunatus</taxon>
    </lineage>
</organism>
<accession>A0A7Y9I7V8</accession>
<evidence type="ECO:0000313" key="2">
    <source>
        <dbReference type="Proteomes" id="UP000569914"/>
    </source>
</evidence>
<dbReference type="EMBL" id="JACCBU010000001">
    <property type="protein sequence ID" value="NYE71855.1"/>
    <property type="molecule type" value="Genomic_DNA"/>
</dbReference>
<keyword evidence="2" id="KW-1185">Reference proteome</keyword>
<evidence type="ECO:0000313" key="1">
    <source>
        <dbReference type="EMBL" id="NYE71855.1"/>
    </source>
</evidence>
<protein>
    <submittedName>
        <fullName evidence="1">Uncharacterized protein</fullName>
    </submittedName>
</protein>
<name>A0A7Y9I7V8_9ACTN</name>
<sequence>MYGPTTGHETLLGSAVQQHRHAELAEIARQDRLGRSILRERRLARLAARLTRRGKRPQPFVPGTATPHPAF</sequence>
<proteinExistence type="predicted"/>
<dbReference type="Proteomes" id="UP000569914">
    <property type="component" value="Unassembled WGS sequence"/>
</dbReference>